<dbReference type="EMBL" id="VFSV01000007">
    <property type="protein sequence ID" value="TRD22233.1"/>
    <property type="molecule type" value="Genomic_DNA"/>
</dbReference>
<dbReference type="InterPro" id="IPR000683">
    <property type="entry name" value="Gfo/Idh/MocA-like_OxRdtase_N"/>
</dbReference>
<dbReference type="Pfam" id="PF22725">
    <property type="entry name" value="GFO_IDH_MocA_C3"/>
    <property type="match status" value="1"/>
</dbReference>
<sequence length="337" mass="37411">MTTQLGIALLGAGRMAHVYGPKINAHPGLRLEVVYNHRIASAQRAVDLYGGRATEDLEDALKDPAVDAVVIATPTDTHVDYIETVARAGKPIYCEKPLDQTLDRVDRALTALEAHPVPFMLGFNRRFDPDNGALRTAVQNGDIGRLTMLMSWSREPAPPPIEYVRASGGYFVDATIHDIDLLCWIAGERPVEVHASGSCVFNPEIGAEGDFDLTMTTFRMPSGALVHINNSRACAYGFDQRLEAFGDDGMLQTINHRDDPLIRWDGRRTEAREPLKHFFLERYDQSFYNALDEFHRAIIEDRQPSATAQHGRDALAIALACQTSAKTRQFVCPDYGT</sequence>
<dbReference type="InterPro" id="IPR036291">
    <property type="entry name" value="NAD(P)-bd_dom_sf"/>
</dbReference>
<dbReference type="RefSeq" id="WP_142833868.1">
    <property type="nucleotide sequence ID" value="NZ_VFSV01000007.1"/>
</dbReference>
<dbReference type="AlphaFoldDB" id="A0A547Q7A1"/>
<dbReference type="GO" id="GO:0016491">
    <property type="term" value="F:oxidoreductase activity"/>
    <property type="evidence" value="ECO:0007669"/>
    <property type="project" value="UniProtKB-KW"/>
</dbReference>
<feature type="domain" description="Gfo/Idh/MocA-like oxidoreductase N-terminal" evidence="3">
    <location>
        <begin position="6"/>
        <end position="123"/>
    </location>
</feature>
<dbReference type="PANTHER" id="PTHR42840:SF3">
    <property type="entry name" value="BINDING ROSSMANN FOLD OXIDOREDUCTASE, PUTATIVE (AFU_ORTHOLOGUE AFUA_2G10240)-RELATED"/>
    <property type="match status" value="1"/>
</dbReference>
<dbReference type="GO" id="GO:0000166">
    <property type="term" value="F:nucleotide binding"/>
    <property type="evidence" value="ECO:0007669"/>
    <property type="project" value="InterPro"/>
</dbReference>
<dbReference type="GO" id="GO:0005737">
    <property type="term" value="C:cytoplasm"/>
    <property type="evidence" value="ECO:0007669"/>
    <property type="project" value="TreeGrafter"/>
</dbReference>
<keyword evidence="6" id="KW-1185">Reference proteome</keyword>
<feature type="domain" description="GFO/IDH/MocA-like oxidoreductase" evidence="4">
    <location>
        <begin position="133"/>
        <end position="251"/>
    </location>
</feature>
<organism evidence="5 6">
    <name type="scientific">Palleronia caenipelagi</name>
    <dbReference type="NCBI Taxonomy" id="2489174"/>
    <lineage>
        <taxon>Bacteria</taxon>
        <taxon>Pseudomonadati</taxon>
        <taxon>Pseudomonadota</taxon>
        <taxon>Alphaproteobacteria</taxon>
        <taxon>Rhodobacterales</taxon>
        <taxon>Roseobacteraceae</taxon>
        <taxon>Palleronia</taxon>
    </lineage>
</organism>
<evidence type="ECO:0000313" key="5">
    <source>
        <dbReference type="EMBL" id="TRD22233.1"/>
    </source>
</evidence>
<evidence type="ECO:0000256" key="2">
    <source>
        <dbReference type="ARBA" id="ARBA00023002"/>
    </source>
</evidence>
<dbReference type="Proteomes" id="UP000318590">
    <property type="component" value="Unassembled WGS sequence"/>
</dbReference>
<accession>A0A547Q7A1</accession>
<dbReference type="OrthoDB" id="9792935at2"/>
<evidence type="ECO:0000256" key="1">
    <source>
        <dbReference type="ARBA" id="ARBA00010928"/>
    </source>
</evidence>
<dbReference type="SUPFAM" id="SSF55347">
    <property type="entry name" value="Glyceraldehyde-3-phosphate dehydrogenase-like, C-terminal domain"/>
    <property type="match status" value="1"/>
</dbReference>
<dbReference type="GO" id="GO:0006740">
    <property type="term" value="P:NADPH regeneration"/>
    <property type="evidence" value="ECO:0007669"/>
    <property type="project" value="TreeGrafter"/>
</dbReference>
<evidence type="ECO:0000259" key="3">
    <source>
        <dbReference type="Pfam" id="PF01408"/>
    </source>
</evidence>
<dbReference type="Gene3D" id="3.40.50.720">
    <property type="entry name" value="NAD(P)-binding Rossmann-like Domain"/>
    <property type="match status" value="1"/>
</dbReference>
<gene>
    <name evidence="5" type="ORF">FEV53_05795</name>
</gene>
<proteinExistence type="inferred from homology"/>
<comment type="caution">
    <text evidence="5">The sequence shown here is derived from an EMBL/GenBank/DDBJ whole genome shotgun (WGS) entry which is preliminary data.</text>
</comment>
<dbReference type="SUPFAM" id="SSF51735">
    <property type="entry name" value="NAD(P)-binding Rossmann-fold domains"/>
    <property type="match status" value="1"/>
</dbReference>
<dbReference type="PANTHER" id="PTHR42840">
    <property type="entry name" value="NAD(P)-BINDING ROSSMANN-FOLD SUPERFAMILY PROTEIN-RELATED"/>
    <property type="match status" value="1"/>
</dbReference>
<dbReference type="Pfam" id="PF01408">
    <property type="entry name" value="GFO_IDH_MocA"/>
    <property type="match status" value="1"/>
</dbReference>
<name>A0A547Q7A1_9RHOB</name>
<dbReference type="InterPro" id="IPR055170">
    <property type="entry name" value="GFO_IDH_MocA-like_dom"/>
</dbReference>
<keyword evidence="2" id="KW-0560">Oxidoreductase</keyword>
<protein>
    <submittedName>
        <fullName evidence="5">Inositol 2-dehydrogenase</fullName>
    </submittedName>
</protein>
<reference evidence="5 6" key="1">
    <citation type="submission" date="2019-06" db="EMBL/GenBank/DDBJ databases">
        <title>Paenimaribius caenipelagi gen. nov., sp. nov., isolated from a tidal flat.</title>
        <authorList>
            <person name="Yoon J.-H."/>
        </authorList>
    </citation>
    <scope>NUCLEOTIDE SEQUENCE [LARGE SCALE GENOMIC DNA]</scope>
    <source>
        <strain evidence="5 6">JBTF-M29</strain>
    </source>
</reference>
<dbReference type="Gene3D" id="3.30.360.10">
    <property type="entry name" value="Dihydrodipicolinate Reductase, domain 2"/>
    <property type="match status" value="1"/>
</dbReference>
<comment type="similarity">
    <text evidence="1">Belongs to the Gfo/Idh/MocA family.</text>
</comment>
<evidence type="ECO:0000259" key="4">
    <source>
        <dbReference type="Pfam" id="PF22725"/>
    </source>
</evidence>
<evidence type="ECO:0000313" key="6">
    <source>
        <dbReference type="Proteomes" id="UP000318590"/>
    </source>
</evidence>